<feature type="chain" id="PRO_5046900005" evidence="2">
    <location>
        <begin position="21"/>
        <end position="525"/>
    </location>
</feature>
<evidence type="ECO:0000256" key="1">
    <source>
        <dbReference type="SAM" id="Coils"/>
    </source>
</evidence>
<name>A0ABT0PG43_9GAMM</name>
<feature type="coiled-coil region" evidence="1">
    <location>
        <begin position="18"/>
        <end position="45"/>
    </location>
</feature>
<keyword evidence="4" id="KW-1185">Reference proteome</keyword>
<dbReference type="EMBL" id="JAMFLX010000012">
    <property type="protein sequence ID" value="MCL6270348.1"/>
    <property type="molecule type" value="Genomic_DNA"/>
</dbReference>
<gene>
    <name evidence="3" type="ORF">M3P05_10495</name>
</gene>
<proteinExistence type="predicted"/>
<sequence length="525" mass="58637">MLAKTLIFTLLLTSLPLLSAADNRIDDLNREIDRQEQTHWQEQMNLKFNQLKNHFTGNELKQMEESGTGIELTRLSPDQSSGLHNLLATALTPLGYLRATSLIGLQGVHREMGKAGDPGFLQINQMDGMQELVLMSSTFSITLKQEGDTWAVTSFYMGHWPRQISEAPQPDLSRPEIHYPYTRWNESVGISPLGQTARLAIRVINELPSVLKKKACLNVSRSDMNCPLKSINMNSSEGITLDDLTAQGRHLVKMLILQLRGHLDFTETSDLAGIRLSWAGDLPLLYHTGHNKDLLVNLMTVTGKWQIIMTGTNPSESLDMLPENALMVRFINDSMADMTVETLPRIAPIAPEPSIVSNNRLGMNTMKGELTENQDNQITDVTLAGTDDADSMIAMDDDSDIIWLKDPAFLSDLALSIGYLGDRISTRAPFIPVVRVKKDGRAHKNIRVSITLQEKGSDPWLENLPLVFHPESQDYRATVHLPATIFGEQLMIKFSVHEPGTRFEGLYDYTVKVGTRDIIPAPPNF</sequence>
<evidence type="ECO:0000256" key="2">
    <source>
        <dbReference type="SAM" id="SignalP"/>
    </source>
</evidence>
<dbReference type="Proteomes" id="UP001203338">
    <property type="component" value="Unassembled WGS sequence"/>
</dbReference>
<keyword evidence="2" id="KW-0732">Signal</keyword>
<accession>A0ABT0PG43</accession>
<protein>
    <submittedName>
        <fullName evidence="3">DUF3500 domain-containing protein</fullName>
    </submittedName>
</protein>
<comment type="caution">
    <text evidence="3">The sequence shown here is derived from an EMBL/GenBank/DDBJ whole genome shotgun (WGS) entry which is preliminary data.</text>
</comment>
<keyword evidence="1" id="KW-0175">Coiled coil</keyword>
<feature type="signal peptide" evidence="2">
    <location>
        <begin position="1"/>
        <end position="20"/>
    </location>
</feature>
<reference evidence="3 4" key="1">
    <citation type="submission" date="2022-05" db="EMBL/GenBank/DDBJ databases">
        <authorList>
            <person name="Park J.-S."/>
        </authorList>
    </citation>
    <scope>NUCLEOTIDE SEQUENCE [LARGE SCALE GENOMIC DNA]</scope>
    <source>
        <strain evidence="3 4">2012CJ34-2</strain>
    </source>
</reference>
<evidence type="ECO:0000313" key="4">
    <source>
        <dbReference type="Proteomes" id="UP001203338"/>
    </source>
</evidence>
<evidence type="ECO:0000313" key="3">
    <source>
        <dbReference type="EMBL" id="MCL6270348.1"/>
    </source>
</evidence>
<dbReference type="RefSeq" id="WP_249699545.1">
    <property type="nucleotide sequence ID" value="NZ_JAMFLX010000012.1"/>
</dbReference>
<organism evidence="3 4">
    <name type="scientific">Parendozoicomonas callyspongiae</name>
    <dbReference type="NCBI Taxonomy" id="2942213"/>
    <lineage>
        <taxon>Bacteria</taxon>
        <taxon>Pseudomonadati</taxon>
        <taxon>Pseudomonadota</taxon>
        <taxon>Gammaproteobacteria</taxon>
        <taxon>Oceanospirillales</taxon>
        <taxon>Endozoicomonadaceae</taxon>
        <taxon>Parendozoicomonas</taxon>
    </lineage>
</organism>